<keyword evidence="1" id="KW-1133">Transmembrane helix</keyword>
<reference evidence="4" key="1">
    <citation type="journal article" date="2019" name="Int. J. Syst. Evol. Microbiol.">
        <title>The Global Catalogue of Microorganisms (GCM) 10K type strain sequencing project: providing services to taxonomists for standard genome sequencing and annotation.</title>
        <authorList>
            <consortium name="The Broad Institute Genomics Platform"/>
            <consortium name="The Broad Institute Genome Sequencing Center for Infectious Disease"/>
            <person name="Wu L."/>
            <person name="Ma J."/>
        </authorList>
    </citation>
    <scope>NUCLEOTIDE SEQUENCE [LARGE SCALE GENOMIC DNA]</scope>
    <source>
        <strain evidence="4">KCTC 42211</strain>
    </source>
</reference>
<comment type="caution">
    <text evidence="3">The sequence shown here is derived from an EMBL/GenBank/DDBJ whole genome shotgun (WGS) entry which is preliminary data.</text>
</comment>
<gene>
    <name evidence="3" type="ORF">ACFOM9_05315</name>
</gene>
<dbReference type="Pfam" id="PF13676">
    <property type="entry name" value="TIR_2"/>
    <property type="match status" value="1"/>
</dbReference>
<dbReference type="InterPro" id="IPR035897">
    <property type="entry name" value="Toll_tir_struct_dom_sf"/>
</dbReference>
<dbReference type="Proteomes" id="UP001595724">
    <property type="component" value="Unassembled WGS sequence"/>
</dbReference>
<dbReference type="Gene3D" id="3.40.50.10140">
    <property type="entry name" value="Toll/interleukin-1 receptor homology (TIR) domain"/>
    <property type="match status" value="1"/>
</dbReference>
<organism evidence="3 4">
    <name type="scientific">Luteimonas notoginsengisoli</name>
    <dbReference type="NCBI Taxonomy" id="1578200"/>
    <lineage>
        <taxon>Bacteria</taxon>
        <taxon>Pseudomonadati</taxon>
        <taxon>Pseudomonadota</taxon>
        <taxon>Gammaproteobacteria</taxon>
        <taxon>Lysobacterales</taxon>
        <taxon>Lysobacteraceae</taxon>
        <taxon>Luteimonas</taxon>
    </lineage>
</organism>
<dbReference type="InterPro" id="IPR011990">
    <property type="entry name" value="TPR-like_helical_dom_sf"/>
</dbReference>
<dbReference type="RefSeq" id="WP_386706979.1">
    <property type="nucleotide sequence ID" value="NZ_JBHRYF010000001.1"/>
</dbReference>
<keyword evidence="4" id="KW-1185">Reference proteome</keyword>
<proteinExistence type="predicted"/>
<evidence type="ECO:0000313" key="3">
    <source>
        <dbReference type="EMBL" id="MFC3659499.1"/>
    </source>
</evidence>
<feature type="domain" description="TIR" evidence="2">
    <location>
        <begin position="10"/>
        <end position="117"/>
    </location>
</feature>
<sequence length="705" mass="78840">MYRSFRYWGFLSYSHDDRRVAERMHKALEAYRIPARLVGLDGPFGPVPSRLLPIFRDRDDLNAGGRLGPEVEHALAVSRSLIVLCTPSAAESPWVEAEVAAFIRLHQDGPLFCVILAGEPLAPRSVGVSCECLPPAARVRFSAEAGLDFSTPVAVDLREEGDGWRLAVHKIVAGLTGLPLDQLVQRDAQRRHRRMAWLALALIVVAVAMGLLAMLAYRARDEAREQRAQAESLIEFMLVDLRKRLEPVGRLDALEAVGERALAYYDRQSVKSLDPDSLDQRARALHLIGEIDDRRGDLQAARSAFTRARASTAELLLREPDQPQRIYLHAQSVFWNGYTDWQYGDIPAAERAFREYARLANILLRHDPENPDWLTEVSSAHSNLGTLLLEQLRAADAVPQFMQSLRIDRRRATLWGDAGAVQLDIGQDHSWLSSAYFANRQLRQAIAEREAELDVYASLARLEPRDATVQGRQMLGYRFLAMLRLAAGDVTRARAALVRSMSLAEQQRKLDPDNLDWQESNAKAEVLLARIERMSGAGERARRHLDAAASLLSRQLQRDTPTWEWRVDVQETIALERAEQMLDASRLQDAESALVASQQRLQEAALEPSHEVRTLRYRILNEALQARVAGRRGEAAVEQAHWKQVVALARGRQRQLDGETTFVLADAMQGTRNEDEAKRLRSSLAAAGYRQGASGFGDGGGPAPQ</sequence>
<dbReference type="InterPro" id="IPR000157">
    <property type="entry name" value="TIR_dom"/>
</dbReference>
<dbReference type="SUPFAM" id="SSF52200">
    <property type="entry name" value="Toll/Interleukin receptor TIR domain"/>
    <property type="match status" value="1"/>
</dbReference>
<keyword evidence="1" id="KW-0472">Membrane</keyword>
<feature type="transmembrane region" description="Helical" evidence="1">
    <location>
        <begin position="195"/>
        <end position="217"/>
    </location>
</feature>
<dbReference type="SUPFAM" id="SSF48452">
    <property type="entry name" value="TPR-like"/>
    <property type="match status" value="1"/>
</dbReference>
<accession>A0ABV7URC5</accession>
<dbReference type="EMBL" id="JBHRYF010000001">
    <property type="protein sequence ID" value="MFC3659499.1"/>
    <property type="molecule type" value="Genomic_DNA"/>
</dbReference>
<evidence type="ECO:0000259" key="2">
    <source>
        <dbReference type="Pfam" id="PF13676"/>
    </source>
</evidence>
<evidence type="ECO:0000256" key="1">
    <source>
        <dbReference type="SAM" id="Phobius"/>
    </source>
</evidence>
<dbReference type="Gene3D" id="1.25.40.10">
    <property type="entry name" value="Tetratricopeptide repeat domain"/>
    <property type="match status" value="1"/>
</dbReference>
<evidence type="ECO:0000313" key="4">
    <source>
        <dbReference type="Proteomes" id="UP001595724"/>
    </source>
</evidence>
<keyword evidence="1" id="KW-0812">Transmembrane</keyword>
<protein>
    <submittedName>
        <fullName evidence="3">TIR domain-containing protein</fullName>
    </submittedName>
</protein>
<name>A0ABV7URC5_9GAMM</name>